<keyword evidence="6 12" id="KW-0028">Amino-acid biosynthesis</keyword>
<feature type="active site" description="Proton donor/acceptor" evidence="12">
    <location>
        <position position="135"/>
    </location>
</feature>
<dbReference type="SUPFAM" id="SSF51569">
    <property type="entry name" value="Aldolase"/>
    <property type="match status" value="1"/>
</dbReference>
<dbReference type="PANTHER" id="PTHR12128">
    <property type="entry name" value="DIHYDRODIPICOLINATE SYNTHASE"/>
    <property type="match status" value="1"/>
</dbReference>
<evidence type="ECO:0000256" key="2">
    <source>
        <dbReference type="ARBA" id="ARBA00005120"/>
    </source>
</evidence>
<dbReference type="InterPro" id="IPR013785">
    <property type="entry name" value="Aldolase_TIM"/>
</dbReference>
<dbReference type="Pfam" id="PF00701">
    <property type="entry name" value="DHDPS"/>
    <property type="match status" value="1"/>
</dbReference>
<comment type="function">
    <text evidence="1 12">Catalyzes the condensation of (S)-aspartate-beta-semialdehyde [(S)-ASA] and pyruvate to 4-hydroxy-tetrahydrodipicolinate (HTPA).</text>
</comment>
<dbReference type="RefSeq" id="WP_377472772.1">
    <property type="nucleotide sequence ID" value="NZ_JBHLWN010000090.1"/>
</dbReference>
<dbReference type="PANTHER" id="PTHR12128:SF66">
    <property type="entry name" value="4-HYDROXY-2-OXOGLUTARATE ALDOLASE, MITOCHONDRIAL"/>
    <property type="match status" value="1"/>
</dbReference>
<feature type="binding site" evidence="12">
    <location>
        <position position="205"/>
    </location>
    <ligand>
        <name>pyruvate</name>
        <dbReference type="ChEBI" id="CHEBI:15361"/>
    </ligand>
</feature>
<accession>A0ABV6DRY9</accession>
<name>A0ABV6DRY9_9BACL</name>
<dbReference type="Gene3D" id="3.20.20.70">
    <property type="entry name" value="Aldolase class I"/>
    <property type="match status" value="1"/>
</dbReference>
<dbReference type="GO" id="GO:0008840">
    <property type="term" value="F:4-hydroxy-tetrahydrodipicolinate synthase activity"/>
    <property type="evidence" value="ECO:0007669"/>
    <property type="project" value="UniProtKB-EC"/>
</dbReference>
<evidence type="ECO:0000313" key="15">
    <source>
        <dbReference type="Proteomes" id="UP001589776"/>
    </source>
</evidence>
<evidence type="ECO:0000256" key="10">
    <source>
        <dbReference type="ARBA" id="ARBA00023270"/>
    </source>
</evidence>
<evidence type="ECO:0000256" key="3">
    <source>
        <dbReference type="ARBA" id="ARBA00007592"/>
    </source>
</evidence>
<comment type="caution">
    <text evidence="14">The sequence shown here is derived from an EMBL/GenBank/DDBJ whole genome shotgun (WGS) entry which is preliminary data.</text>
</comment>
<keyword evidence="10 12" id="KW-0704">Schiff base</keyword>
<dbReference type="PROSITE" id="PS00666">
    <property type="entry name" value="DHDPS_2"/>
    <property type="match status" value="1"/>
</dbReference>
<evidence type="ECO:0000256" key="5">
    <source>
        <dbReference type="ARBA" id="ARBA00022490"/>
    </source>
</evidence>
<dbReference type="EC" id="4.3.3.7" evidence="4 12"/>
<comment type="subcellular location">
    <subcellularLocation>
        <location evidence="12">Cytoplasm</location>
    </subcellularLocation>
</comment>
<dbReference type="InterPro" id="IPR002220">
    <property type="entry name" value="DapA-like"/>
</dbReference>
<evidence type="ECO:0000256" key="12">
    <source>
        <dbReference type="HAMAP-Rule" id="MF_00418"/>
    </source>
</evidence>
<comment type="catalytic activity">
    <reaction evidence="11 12">
        <text>L-aspartate 4-semialdehyde + pyruvate = (2S,4S)-4-hydroxy-2,3,4,5-tetrahydrodipicolinate + H2O + H(+)</text>
        <dbReference type="Rhea" id="RHEA:34171"/>
        <dbReference type="ChEBI" id="CHEBI:15361"/>
        <dbReference type="ChEBI" id="CHEBI:15377"/>
        <dbReference type="ChEBI" id="CHEBI:15378"/>
        <dbReference type="ChEBI" id="CHEBI:67139"/>
        <dbReference type="ChEBI" id="CHEBI:537519"/>
        <dbReference type="EC" id="4.3.3.7"/>
    </reaction>
</comment>
<evidence type="ECO:0000256" key="4">
    <source>
        <dbReference type="ARBA" id="ARBA00012086"/>
    </source>
</evidence>
<evidence type="ECO:0000256" key="11">
    <source>
        <dbReference type="ARBA" id="ARBA00047836"/>
    </source>
</evidence>
<comment type="caution">
    <text evidence="12">Lacks conserved residue(s) required for the propagation of feature annotation.</text>
</comment>
<keyword evidence="5 12" id="KW-0963">Cytoplasm</keyword>
<dbReference type="CDD" id="cd00408">
    <property type="entry name" value="DHDPS-like"/>
    <property type="match status" value="1"/>
</dbReference>
<reference evidence="14 15" key="1">
    <citation type="submission" date="2024-09" db="EMBL/GenBank/DDBJ databases">
        <authorList>
            <person name="Sun Q."/>
            <person name="Mori K."/>
        </authorList>
    </citation>
    <scope>NUCLEOTIDE SEQUENCE [LARGE SCALE GENOMIC DNA]</scope>
    <source>
        <strain evidence="14 15">CCM 7759</strain>
    </source>
</reference>
<evidence type="ECO:0000256" key="9">
    <source>
        <dbReference type="ARBA" id="ARBA00023239"/>
    </source>
</evidence>
<dbReference type="InterPro" id="IPR020625">
    <property type="entry name" value="Schiff_base-form_aldolases_AS"/>
</dbReference>
<dbReference type="NCBIfam" id="TIGR00674">
    <property type="entry name" value="dapA"/>
    <property type="match status" value="1"/>
</dbReference>
<dbReference type="PIRSF" id="PIRSF001365">
    <property type="entry name" value="DHDPS"/>
    <property type="match status" value="1"/>
</dbReference>
<keyword evidence="8 12" id="KW-0457">Lysine biosynthesis</keyword>
<evidence type="ECO:0000256" key="13">
    <source>
        <dbReference type="PIRNR" id="PIRNR001365"/>
    </source>
</evidence>
<evidence type="ECO:0000256" key="7">
    <source>
        <dbReference type="ARBA" id="ARBA00022915"/>
    </source>
</evidence>
<dbReference type="SMART" id="SM01130">
    <property type="entry name" value="DHDPS"/>
    <property type="match status" value="1"/>
</dbReference>
<evidence type="ECO:0000256" key="6">
    <source>
        <dbReference type="ARBA" id="ARBA00022605"/>
    </source>
</evidence>
<comment type="pathway">
    <text evidence="2 12">Amino-acid biosynthesis; L-lysine biosynthesis via DAP pathway; (S)-tetrahydrodipicolinate from L-aspartate: step 3/4.</text>
</comment>
<gene>
    <name evidence="12 14" type="primary">dapA</name>
    <name evidence="14" type="ORF">ACFFK0_23315</name>
</gene>
<evidence type="ECO:0000256" key="8">
    <source>
        <dbReference type="ARBA" id="ARBA00023154"/>
    </source>
</evidence>
<dbReference type="InterPro" id="IPR005263">
    <property type="entry name" value="DapA"/>
</dbReference>
<dbReference type="HAMAP" id="MF_00418">
    <property type="entry name" value="DapA"/>
    <property type="match status" value="1"/>
</dbReference>
<dbReference type="PRINTS" id="PR00146">
    <property type="entry name" value="DHPICSNTHASE"/>
</dbReference>
<feature type="active site" description="Schiff-base intermediate with substrate" evidence="12">
    <location>
        <position position="163"/>
    </location>
</feature>
<proteinExistence type="inferred from homology"/>
<comment type="similarity">
    <text evidence="3 12 13">Belongs to the DapA family.</text>
</comment>
<comment type="caution">
    <text evidence="12">Was originally thought to be a dihydrodipicolinate synthase (DHDPS), catalyzing the condensation of (S)-aspartate-beta-semialdehyde [(S)-ASA] and pyruvate to dihydrodipicolinate (DHDP). However, it was shown in E.coli that the product of the enzymatic reaction is not dihydrodipicolinate but in fact (4S)-4-hydroxy-2,3,4,5-tetrahydro-(2S)-dipicolinic acid (HTPA), and that the consecutive dehydration reaction leading to DHDP is not spontaneous but catalyzed by DapB.</text>
</comment>
<dbReference type="Proteomes" id="UP001589776">
    <property type="component" value="Unassembled WGS sequence"/>
</dbReference>
<keyword evidence="7 12" id="KW-0220">Diaminopimelate biosynthesis</keyword>
<evidence type="ECO:0000313" key="14">
    <source>
        <dbReference type="EMBL" id="MFC0215328.1"/>
    </source>
</evidence>
<keyword evidence="15" id="KW-1185">Reference proteome</keyword>
<feature type="site" description="Part of a proton relay during catalysis" evidence="12">
    <location>
        <position position="46"/>
    </location>
</feature>
<protein>
    <recommendedName>
        <fullName evidence="4 12">4-hydroxy-tetrahydrodipicolinate synthase</fullName>
        <shortName evidence="12">HTPA synthase</shortName>
        <ecNumber evidence="4 12">4.3.3.7</ecNumber>
    </recommendedName>
</protein>
<dbReference type="EMBL" id="JBHLWN010000090">
    <property type="protein sequence ID" value="MFC0215328.1"/>
    <property type="molecule type" value="Genomic_DNA"/>
</dbReference>
<sequence length="299" mass="32432">MLKPEGIIPAMVTPFTEDGAIHEHALRQFVNRAIASGVHGLFYLGTNGEFFSLSFDEKVRIMEIAVDEVKGRIPVYAGAGCVSTAETIQLAKKFEGIGVAALSVITPYFLNFTQKELMLHYEKIAESTVLPIVLYNIPARTGNSLQPGTVAKLSKIPNIVGIKDSSGSFDNILQYADQTDSDFSVLAGTDSLILPTLMAGGKGAIAATANVLPETVVAIYENWKSGRFHEAQQAQDLLKPLRAAMSWGTLPSVLKEAMNLIGLPAGPARLPVEAISEQTRQELVRLIRQYVEEGVIHLR</sequence>
<comment type="subunit">
    <text evidence="12">Homotetramer; dimer of dimers.</text>
</comment>
<keyword evidence="9 12" id="KW-0456">Lyase</keyword>
<evidence type="ECO:0000256" key="1">
    <source>
        <dbReference type="ARBA" id="ARBA00003294"/>
    </source>
</evidence>
<organism evidence="14 15">
    <name type="scientific">Paenibacillus chartarius</name>
    <dbReference type="NCBI Taxonomy" id="747481"/>
    <lineage>
        <taxon>Bacteria</taxon>
        <taxon>Bacillati</taxon>
        <taxon>Bacillota</taxon>
        <taxon>Bacilli</taxon>
        <taxon>Bacillales</taxon>
        <taxon>Paenibacillaceae</taxon>
        <taxon>Paenibacillus</taxon>
    </lineage>
</organism>